<dbReference type="InterPro" id="IPR002048">
    <property type="entry name" value="EF_hand_dom"/>
</dbReference>
<dbReference type="PROSITE" id="PS50294">
    <property type="entry name" value="WD_REPEATS_REGION"/>
    <property type="match status" value="1"/>
</dbReference>
<sequence>MASVGQPLSINLGRHHCKLREGLPGKGDAHGILTRSVCGQGTAIISFDPFPLGWARSVLQTCFKATVITHSRSRLIMSSEKLKENPQPYPLASPRGSRDKKTSDSLAVTSTVSQKNDANNRTQKFNEMHLADLQKVFEAETDEHGALDKEGFIRVMKKVLSSMSEEKLEVLFLKVDSNCNGYVTWQKYVDYMMREFQGKEEMRKSQYRLRFHLPMTIIPMHHGSEIVKVAFLIQRFKTIGCFLTVTKDGILQFWSESFSMMNSFRLNQTQQFGRQQMWVVDMVCMHNMNLIAVASTELKIEFFDISNQKCVRAFTFIDLDSCVMVMDYWSDNNKGVFCYGDTKGNVVIFISDNVASGLFNPHILPRTSKWDHWTNVSLRKLLNEKSPLYRSFRVKNLHLNWCQQVKFIPQLNVVVSCSAIERSSLVLIILPTKDPEKPKLSSLNLRKGILCFDYCPDRNFLATGGYDPHIRLWNPLVSKRPVWLMKGHHTSVTHLLVNSKNTSILISISRDKNIRVWDLQDYVCLQSFCGKLFPLGNCPITSAYFHRDRTLICSTYNIGILRGYLESQGPLKTGKMTTHSTALSAVLYSKIFKQVVSGCLQGTVSVWDITTGKKRMEIFVSGTQQSELTAMSLDESERCVLTGLRDGTMQMWNYNTGECLLTFSTGDHVEISGIVHMNKGYYATGWSKRITNFRLHRTKMALSCCHWKTYHTEDVLCMAKYQNQFLGTSSYNGDILFWNVSMLKPILNFNASKSPLPLQPKKVKDSEECVLRTNVFPKDNAKKWAHKLPTKFAGFTVSPRLMSAPPVMRHRRESDQERRMSQKKYSNTRRLALSNVLPSKPSHPKASFHRDPLKKTEELWKKIQLQSKVSVEKIIFLQTRPRLPHTAAMLSSCTNGFIYAWSIHGNGGLLGKFPVDLEEDEDIVVGAMATDENDWILITGDSIGNIKIWDIKDYCLFVGQRSVHSSGIKISTEEENKFRFLIPQQLQARSLHYIPQTEKEVVEGQTISLVPPPLLITWRSHLENVVDVLYVDIFQLVVSASEDGDVKIWKLSGDIIGTLGLNMWKRLKEATMIEDQEQEATLEEKPDFMGTTLKKSFLEMHKELAEALVYQEREQTALMAFLHGKEEKEAEALARLRQMAPISPWPKEHSMDDIEKTWNQWVKDKQVSKIVGAAYKPKEHVRNPKLLSTRVHYSWMRQQISPQIYQSLCFSDLKQVNHPDFLMHKVLDQQGRHIRWVASDIRSELESIRAQILMDMVASSTTAASPSSLSMLSLGASASRVVDPSCPTSVRPHSSVSLLRPWSASPAHSSSSTSPQTLSQPRRGQRQSGQVLPASCGIRKPGGPSSCPL</sequence>
<evidence type="ECO:0000256" key="1">
    <source>
        <dbReference type="ARBA" id="ARBA00014901"/>
    </source>
</evidence>
<dbReference type="SUPFAM" id="SSF50978">
    <property type="entry name" value="WD40 repeat-like"/>
    <property type="match status" value="2"/>
</dbReference>
<dbReference type="InterPro" id="IPR011047">
    <property type="entry name" value="Quinoprotein_ADH-like_sf"/>
</dbReference>
<dbReference type="GO" id="GO:0005509">
    <property type="term" value="F:calcium ion binding"/>
    <property type="evidence" value="ECO:0007669"/>
    <property type="project" value="InterPro"/>
</dbReference>
<evidence type="ECO:0000313" key="8">
    <source>
        <dbReference type="RefSeq" id="XP_035302548.1"/>
    </source>
</evidence>
<dbReference type="InterPro" id="IPR051242">
    <property type="entry name" value="WD-EF-hand_domain"/>
</dbReference>
<dbReference type="CTD" id="388795"/>
<dbReference type="RefSeq" id="XP_035302548.1">
    <property type="nucleotide sequence ID" value="XM_035446657.1"/>
</dbReference>
<evidence type="ECO:0000313" key="7">
    <source>
        <dbReference type="Proteomes" id="UP001108280"/>
    </source>
</evidence>
<feature type="repeat" description="WD" evidence="4">
    <location>
        <begin position="485"/>
        <end position="527"/>
    </location>
</feature>
<dbReference type="InterPro" id="IPR011992">
    <property type="entry name" value="EF-hand-dom_pair"/>
</dbReference>
<dbReference type="InterPro" id="IPR015943">
    <property type="entry name" value="WD40/YVTN_repeat-like_dom_sf"/>
</dbReference>
<feature type="domain" description="EF-hand" evidence="6">
    <location>
        <begin position="163"/>
        <end position="198"/>
    </location>
</feature>
<dbReference type="OrthoDB" id="5980302at2759"/>
<reference evidence="8" key="3">
    <citation type="submission" date="2025-08" db="UniProtKB">
        <authorList>
            <consortium name="RefSeq"/>
        </authorList>
    </citation>
    <scope>IDENTIFICATION</scope>
    <source>
        <strain evidence="8">17A/GY</strain>
        <tissue evidence="8">Liver</tissue>
    </source>
</reference>
<accession>A0A9J7GZ61</accession>
<dbReference type="PROSITE" id="PS00678">
    <property type="entry name" value="WD_REPEATS_1"/>
    <property type="match status" value="1"/>
</dbReference>
<reference evidence="7" key="2">
    <citation type="journal article" date="2020" name="Biotechnol. Bioeng.">
        <title>Chromosome-scale scaffolds for the Chinese hamster reference genome assembly to facilitate the study of the CHO epigenome.</title>
        <authorList>
            <person name="Hilliard W."/>
            <person name="MacDonald M."/>
            <person name="Lee K.H."/>
        </authorList>
    </citation>
    <scope>NUCLEOTIDE SEQUENCE [LARGE SCALE GENOMIC DNA]</scope>
    <source>
        <strain evidence="7">17A/GY</strain>
    </source>
</reference>
<keyword evidence="2 4" id="KW-0853">WD repeat</keyword>
<feature type="repeat" description="WD" evidence="4">
    <location>
        <begin position="1018"/>
        <end position="1052"/>
    </location>
</feature>
<dbReference type="InterPro" id="IPR036322">
    <property type="entry name" value="WD40_repeat_dom_sf"/>
</dbReference>
<name>A0A9J7GZ61_CRIGR</name>
<evidence type="ECO:0000256" key="4">
    <source>
        <dbReference type="PROSITE-ProRule" id="PRU00221"/>
    </source>
</evidence>
<organism evidence="7 8">
    <name type="scientific">Cricetulus griseus</name>
    <name type="common">Chinese hamster</name>
    <name type="synonym">Cricetulus barabensis griseus</name>
    <dbReference type="NCBI Taxonomy" id="10029"/>
    <lineage>
        <taxon>Eukaryota</taxon>
        <taxon>Metazoa</taxon>
        <taxon>Chordata</taxon>
        <taxon>Craniata</taxon>
        <taxon>Vertebrata</taxon>
        <taxon>Euteleostomi</taxon>
        <taxon>Mammalia</taxon>
        <taxon>Eutheria</taxon>
        <taxon>Euarchontoglires</taxon>
        <taxon>Glires</taxon>
        <taxon>Rodentia</taxon>
        <taxon>Myomorpha</taxon>
        <taxon>Muroidea</taxon>
        <taxon>Cricetidae</taxon>
        <taxon>Cricetinae</taxon>
        <taxon>Cricetulus</taxon>
    </lineage>
</organism>
<evidence type="ECO:0000256" key="5">
    <source>
        <dbReference type="SAM" id="MobiDB-lite"/>
    </source>
</evidence>
<dbReference type="SUPFAM" id="SSF50998">
    <property type="entry name" value="Quinoprotein alcohol dehydrogenase-like"/>
    <property type="match status" value="1"/>
</dbReference>
<reference evidence="7" key="1">
    <citation type="journal article" date="2018" name="Biotechnol. Bioeng.">
        <title>A reference genome of the Chinese hamster based on a hybrid assembly strategy.</title>
        <authorList>
            <person name="Rupp O."/>
            <person name="MacDonald M.L."/>
            <person name="Li S."/>
            <person name="Dhiman H."/>
            <person name="Polson S."/>
            <person name="Griep S."/>
            <person name="Heffner K."/>
            <person name="Hernandez I."/>
            <person name="Brinkrolf K."/>
            <person name="Jadhav V."/>
            <person name="Samoudi M."/>
            <person name="Hao H."/>
            <person name="Kingham B."/>
            <person name="Goesmann A."/>
            <person name="Betenbaugh M.J."/>
            <person name="Lewis N.E."/>
            <person name="Borth N."/>
            <person name="Lee K.H."/>
        </authorList>
    </citation>
    <scope>NUCLEOTIDE SEQUENCE [LARGE SCALE GENOMIC DNA]</scope>
    <source>
        <strain evidence="7">17A/GY</strain>
    </source>
</reference>
<dbReference type="InterPro" id="IPR019775">
    <property type="entry name" value="WD40_repeat_CS"/>
</dbReference>
<dbReference type="Pfam" id="PF00400">
    <property type="entry name" value="WD40"/>
    <property type="match status" value="2"/>
</dbReference>
<proteinExistence type="predicted"/>
<feature type="repeat" description="WD" evidence="4">
    <location>
        <begin position="449"/>
        <end position="474"/>
    </location>
</feature>
<dbReference type="PROSITE" id="PS50222">
    <property type="entry name" value="EF_HAND_2"/>
    <property type="match status" value="1"/>
</dbReference>
<evidence type="ECO:0000259" key="6">
    <source>
        <dbReference type="PROSITE" id="PS50222"/>
    </source>
</evidence>
<feature type="repeat" description="WD" evidence="4">
    <location>
        <begin position="621"/>
        <end position="662"/>
    </location>
</feature>
<dbReference type="PANTHER" id="PTHR44324:SF6">
    <property type="entry name" value="EF-HAND CALCIUM BINDING DOMAIN 8"/>
    <property type="match status" value="1"/>
</dbReference>
<keyword evidence="3" id="KW-0677">Repeat</keyword>
<dbReference type="PROSITE" id="PS50082">
    <property type="entry name" value="WD_REPEATS_2"/>
    <property type="match status" value="5"/>
</dbReference>
<dbReference type="Gene3D" id="2.130.10.10">
    <property type="entry name" value="YVTN repeat-like/Quinoprotein amine dehydrogenase"/>
    <property type="match status" value="3"/>
</dbReference>
<gene>
    <name evidence="8" type="primary">Efcab8</name>
</gene>
<protein>
    <recommendedName>
        <fullName evidence="1">WD repeat-containing protein on Y chromosome</fullName>
    </recommendedName>
</protein>
<evidence type="ECO:0000256" key="3">
    <source>
        <dbReference type="ARBA" id="ARBA00022737"/>
    </source>
</evidence>
<dbReference type="GeneID" id="103160902"/>
<keyword evidence="7" id="KW-1185">Reference proteome</keyword>
<feature type="compositionally biased region" description="Polar residues" evidence="5">
    <location>
        <begin position="104"/>
        <end position="121"/>
    </location>
</feature>
<feature type="repeat" description="WD" evidence="4">
    <location>
        <begin position="576"/>
        <end position="617"/>
    </location>
</feature>
<feature type="compositionally biased region" description="Low complexity" evidence="5">
    <location>
        <begin position="1303"/>
        <end position="1330"/>
    </location>
</feature>
<feature type="region of interest" description="Disordered" evidence="5">
    <location>
        <begin position="79"/>
        <end position="121"/>
    </location>
</feature>
<dbReference type="PANTHER" id="PTHR44324">
    <property type="entry name" value="WD40 REPEAT DOMAIN 95"/>
    <property type="match status" value="1"/>
</dbReference>
<evidence type="ECO:0000256" key="2">
    <source>
        <dbReference type="ARBA" id="ARBA00022574"/>
    </source>
</evidence>
<feature type="region of interest" description="Disordered" evidence="5">
    <location>
        <begin position="1301"/>
        <end position="1349"/>
    </location>
</feature>
<dbReference type="Gene3D" id="1.10.238.10">
    <property type="entry name" value="EF-hand"/>
    <property type="match status" value="1"/>
</dbReference>
<dbReference type="SUPFAM" id="SSF47473">
    <property type="entry name" value="EF-hand"/>
    <property type="match status" value="1"/>
</dbReference>
<dbReference type="SMART" id="SM00320">
    <property type="entry name" value="WD40"/>
    <property type="match status" value="8"/>
</dbReference>
<dbReference type="InterPro" id="IPR001680">
    <property type="entry name" value="WD40_rpt"/>
</dbReference>
<dbReference type="KEGG" id="cge:103160902"/>
<dbReference type="Proteomes" id="UP001108280">
    <property type="component" value="Chromosome 6"/>
</dbReference>